<dbReference type="InterPro" id="IPR003033">
    <property type="entry name" value="SCP2_sterol-bd_dom"/>
</dbReference>
<evidence type="ECO:0000259" key="1">
    <source>
        <dbReference type="Pfam" id="PF02036"/>
    </source>
</evidence>
<organism evidence="2 3">
    <name type="scientific">Conidiobolus coronatus (strain ATCC 28846 / CBS 209.66 / NRRL 28638)</name>
    <name type="common">Delacroixia coronata</name>
    <dbReference type="NCBI Taxonomy" id="796925"/>
    <lineage>
        <taxon>Eukaryota</taxon>
        <taxon>Fungi</taxon>
        <taxon>Fungi incertae sedis</taxon>
        <taxon>Zoopagomycota</taxon>
        <taxon>Entomophthoromycotina</taxon>
        <taxon>Entomophthoromycetes</taxon>
        <taxon>Entomophthorales</taxon>
        <taxon>Ancylistaceae</taxon>
        <taxon>Conidiobolus</taxon>
    </lineage>
</organism>
<accession>A0A137PBZ0</accession>
<reference evidence="2 3" key="1">
    <citation type="journal article" date="2015" name="Genome Biol. Evol.">
        <title>Phylogenomic analyses indicate that early fungi evolved digesting cell walls of algal ancestors of land plants.</title>
        <authorList>
            <person name="Chang Y."/>
            <person name="Wang S."/>
            <person name="Sekimoto S."/>
            <person name="Aerts A.L."/>
            <person name="Choi C."/>
            <person name="Clum A."/>
            <person name="LaButti K.M."/>
            <person name="Lindquist E.A."/>
            <person name="Yee Ngan C."/>
            <person name="Ohm R.A."/>
            <person name="Salamov A.A."/>
            <person name="Grigoriev I.V."/>
            <person name="Spatafora J.W."/>
            <person name="Berbee M.L."/>
        </authorList>
    </citation>
    <scope>NUCLEOTIDE SEQUENCE [LARGE SCALE GENOMIC DNA]</scope>
    <source>
        <strain evidence="2 3">NRRL 28638</strain>
    </source>
</reference>
<feature type="domain" description="SCP2" evidence="1">
    <location>
        <begin position="29"/>
        <end position="122"/>
    </location>
</feature>
<sequence length="130" mass="15361">MTHYQVHNFQSGLNFEWLGQKFDLLTEEQVRNISYDLKYRYQFNVVNRQSQMKSWTIDLKSEKPTVVSGILEYNPDVVITIHDDLLHKIFSGKKKAQKAFLHGKIKAKGKKILAVRLDYLFKIVYRQAKL</sequence>
<dbReference type="Gene3D" id="3.30.1050.10">
    <property type="entry name" value="SCP2 sterol-binding domain"/>
    <property type="match status" value="1"/>
</dbReference>
<keyword evidence="3" id="KW-1185">Reference proteome</keyword>
<dbReference type="GO" id="GO:0005829">
    <property type="term" value="C:cytosol"/>
    <property type="evidence" value="ECO:0007669"/>
    <property type="project" value="TreeGrafter"/>
</dbReference>
<evidence type="ECO:0000313" key="3">
    <source>
        <dbReference type="Proteomes" id="UP000070444"/>
    </source>
</evidence>
<dbReference type="PANTHER" id="PTHR10094:SF25">
    <property type="entry name" value="SCP2 STEROL-BINDING DOMAIN-CONTAINING PROTEIN 1"/>
    <property type="match status" value="1"/>
</dbReference>
<dbReference type="PANTHER" id="PTHR10094">
    <property type="entry name" value="STEROL CARRIER PROTEIN 2 SCP-2 FAMILY PROTEIN"/>
    <property type="match status" value="1"/>
</dbReference>
<protein>
    <submittedName>
        <fullName evidence="2">Sterol-binding-like protein</fullName>
    </submittedName>
</protein>
<dbReference type="STRING" id="796925.A0A137PBZ0"/>
<dbReference type="SUPFAM" id="SSF55718">
    <property type="entry name" value="SCP-like"/>
    <property type="match status" value="1"/>
</dbReference>
<evidence type="ECO:0000313" key="2">
    <source>
        <dbReference type="EMBL" id="KXN72520.1"/>
    </source>
</evidence>
<dbReference type="EMBL" id="KQ964451">
    <property type="protein sequence ID" value="KXN72520.1"/>
    <property type="molecule type" value="Genomic_DNA"/>
</dbReference>
<gene>
    <name evidence="2" type="ORF">CONCODRAFT_130909</name>
</gene>
<proteinExistence type="predicted"/>
<name>A0A137PBZ0_CONC2</name>
<feature type="non-terminal residue" evidence="2">
    <location>
        <position position="1"/>
    </location>
</feature>
<dbReference type="Pfam" id="PF02036">
    <property type="entry name" value="SCP2"/>
    <property type="match status" value="1"/>
</dbReference>
<dbReference type="InterPro" id="IPR036527">
    <property type="entry name" value="SCP2_sterol-bd_dom_sf"/>
</dbReference>
<dbReference type="Proteomes" id="UP000070444">
    <property type="component" value="Unassembled WGS sequence"/>
</dbReference>
<dbReference type="AlphaFoldDB" id="A0A137PBZ0"/>